<comment type="caution">
    <text evidence="4">The sequence shown here is derived from an EMBL/GenBank/DDBJ whole genome shotgun (WGS) entry which is preliminary data.</text>
</comment>
<feature type="domain" description="F-box" evidence="2">
    <location>
        <begin position="44"/>
        <end position="91"/>
    </location>
</feature>
<feature type="domain" description="FBA" evidence="3">
    <location>
        <begin position="123"/>
        <end position="296"/>
    </location>
</feature>
<protein>
    <recommendedName>
        <fullName evidence="6">F-box only protein 27-like</fullName>
    </recommendedName>
</protein>
<dbReference type="Proteomes" id="UP000664991">
    <property type="component" value="Unassembled WGS sequence"/>
</dbReference>
<evidence type="ECO:0000313" key="5">
    <source>
        <dbReference type="Proteomes" id="UP000664991"/>
    </source>
</evidence>
<dbReference type="GO" id="GO:0036503">
    <property type="term" value="P:ERAD pathway"/>
    <property type="evidence" value="ECO:0007669"/>
    <property type="project" value="TreeGrafter"/>
</dbReference>
<dbReference type="SMART" id="SM00256">
    <property type="entry name" value="FBOX"/>
    <property type="match status" value="1"/>
</dbReference>
<evidence type="ECO:0000259" key="2">
    <source>
        <dbReference type="PROSITE" id="PS50181"/>
    </source>
</evidence>
<sequence>MQAATAAAAAAAAAAGPGEETTGASASQSLPACVPASDPESEEAPGLSQLPIEMLLKVLTYLPTSVLLGQCRHVCRYWRYLVDTRAVWLSVLPYSHAKLWPVFRSCLPRDDDDDPRPCLLGRFCERRPLGRNLYPNPHGIGAFLPWRTVNCRSWRKEENWKADRRLVPWDSFQPCYRWCYKKQVLDLEEEGLWPELLDSGKIEICVSARWADQEASVCLYELIIQLLDAKQAKLHHFSPRLIHQGTTSIPFKTDHLFCNLKRGVRFVSLEHWIWDMGFLPEDYGIIVPKASVIVQVRQL</sequence>
<dbReference type="Pfam" id="PF04300">
    <property type="entry name" value="FBA"/>
    <property type="match status" value="1"/>
</dbReference>
<dbReference type="FunFam" id="2.60.120.260:FF:000168">
    <property type="entry name" value="F-box only protein 6-like Protein"/>
    <property type="match status" value="1"/>
</dbReference>
<organism evidence="4 5">
    <name type="scientific">Ovis aries</name>
    <name type="common">Sheep</name>
    <dbReference type="NCBI Taxonomy" id="9940"/>
    <lineage>
        <taxon>Eukaryota</taxon>
        <taxon>Metazoa</taxon>
        <taxon>Chordata</taxon>
        <taxon>Craniata</taxon>
        <taxon>Vertebrata</taxon>
        <taxon>Euteleostomi</taxon>
        <taxon>Mammalia</taxon>
        <taxon>Eutheria</taxon>
        <taxon>Laurasiatheria</taxon>
        <taxon>Artiodactyla</taxon>
        <taxon>Ruminantia</taxon>
        <taxon>Pecora</taxon>
        <taxon>Bovidae</taxon>
        <taxon>Caprinae</taxon>
        <taxon>Ovis</taxon>
    </lineage>
</organism>
<dbReference type="InterPro" id="IPR001810">
    <property type="entry name" value="F-box_dom"/>
</dbReference>
<accession>A0A836APY3</accession>
<dbReference type="InterPro" id="IPR036047">
    <property type="entry name" value="F-box-like_dom_sf"/>
</dbReference>
<evidence type="ECO:0008006" key="6">
    <source>
        <dbReference type="Google" id="ProtNLM"/>
    </source>
</evidence>
<evidence type="ECO:0000256" key="1">
    <source>
        <dbReference type="SAM" id="MobiDB-lite"/>
    </source>
</evidence>
<dbReference type="SUPFAM" id="SSF49785">
    <property type="entry name" value="Galactose-binding domain-like"/>
    <property type="match status" value="1"/>
</dbReference>
<reference evidence="4 5" key="1">
    <citation type="submission" date="2020-12" db="EMBL/GenBank/DDBJ databases">
        <title>De novo assembly of Tibetan sheep genome.</title>
        <authorList>
            <person name="Li X."/>
        </authorList>
    </citation>
    <scope>NUCLEOTIDE SEQUENCE [LARGE SCALE GENOMIC DNA]</scope>
    <source>
        <tissue evidence="4">Heart</tissue>
    </source>
</reference>
<dbReference type="Pfam" id="PF12937">
    <property type="entry name" value="F-box-like"/>
    <property type="match status" value="1"/>
</dbReference>
<dbReference type="GO" id="GO:0019005">
    <property type="term" value="C:SCF ubiquitin ligase complex"/>
    <property type="evidence" value="ECO:0007669"/>
    <property type="project" value="TreeGrafter"/>
</dbReference>
<dbReference type="PANTHER" id="PTHR12125">
    <property type="entry name" value="F-BOX ONLY PROTEIN 6-LIKE PROTEIN"/>
    <property type="match status" value="1"/>
</dbReference>
<dbReference type="Gene3D" id="2.60.120.260">
    <property type="entry name" value="Galactose-binding domain-like"/>
    <property type="match status" value="1"/>
</dbReference>
<name>A0A836APY3_SHEEP</name>
<evidence type="ECO:0000259" key="3">
    <source>
        <dbReference type="PROSITE" id="PS51114"/>
    </source>
</evidence>
<dbReference type="PROSITE" id="PS51114">
    <property type="entry name" value="FBA"/>
    <property type="match status" value="1"/>
</dbReference>
<dbReference type="SUPFAM" id="SSF81383">
    <property type="entry name" value="F-box domain"/>
    <property type="match status" value="1"/>
</dbReference>
<proteinExistence type="predicted"/>
<dbReference type="GO" id="GO:0061630">
    <property type="term" value="F:ubiquitin protein ligase activity"/>
    <property type="evidence" value="ECO:0007669"/>
    <property type="project" value="TreeGrafter"/>
</dbReference>
<dbReference type="InterPro" id="IPR008979">
    <property type="entry name" value="Galactose-bd-like_sf"/>
</dbReference>
<dbReference type="EMBL" id="JAEMGP010000001">
    <property type="protein sequence ID" value="KAG5215670.1"/>
    <property type="molecule type" value="Genomic_DNA"/>
</dbReference>
<dbReference type="InterPro" id="IPR039752">
    <property type="entry name" value="F-box_only"/>
</dbReference>
<dbReference type="AlphaFoldDB" id="A0A836APY3"/>
<dbReference type="PROSITE" id="PS50181">
    <property type="entry name" value="FBOX"/>
    <property type="match status" value="1"/>
</dbReference>
<evidence type="ECO:0000313" key="4">
    <source>
        <dbReference type="EMBL" id="KAG5215670.1"/>
    </source>
</evidence>
<dbReference type="PANTHER" id="PTHR12125:SF9">
    <property type="entry name" value="F-BOX ONLY PROTEIN 27"/>
    <property type="match status" value="1"/>
</dbReference>
<dbReference type="SMART" id="SM01198">
    <property type="entry name" value="FBA"/>
    <property type="match status" value="1"/>
</dbReference>
<dbReference type="GO" id="GO:0006516">
    <property type="term" value="P:glycoprotein catabolic process"/>
    <property type="evidence" value="ECO:0007669"/>
    <property type="project" value="TreeGrafter"/>
</dbReference>
<dbReference type="GO" id="GO:0031146">
    <property type="term" value="P:SCF-dependent proteasomal ubiquitin-dependent protein catabolic process"/>
    <property type="evidence" value="ECO:0007669"/>
    <property type="project" value="TreeGrafter"/>
</dbReference>
<feature type="compositionally biased region" description="Low complexity" evidence="1">
    <location>
        <begin position="14"/>
        <end position="26"/>
    </location>
</feature>
<gene>
    <name evidence="4" type="ORF">JEQ12_001246</name>
</gene>
<dbReference type="GO" id="GO:0005737">
    <property type="term" value="C:cytoplasm"/>
    <property type="evidence" value="ECO:0007669"/>
    <property type="project" value="TreeGrafter"/>
</dbReference>
<dbReference type="InterPro" id="IPR007397">
    <property type="entry name" value="F-box-assoc_dom"/>
</dbReference>
<dbReference type="Gene3D" id="1.20.1280.50">
    <property type="match status" value="1"/>
</dbReference>
<feature type="region of interest" description="Disordered" evidence="1">
    <location>
        <begin position="14"/>
        <end position="45"/>
    </location>
</feature>